<keyword evidence="2 3" id="KW-0143">Chaperone</keyword>
<evidence type="ECO:0000313" key="5">
    <source>
        <dbReference type="Proteomes" id="UP000185783"/>
    </source>
</evidence>
<comment type="subunit">
    <text evidence="3">UreD, UreF and UreG form a complex that acts as a GTP-hydrolysis-dependent molecular chaperone, activating the urease apoprotein by helping to assemble the nickel containing metallocenter of UreC. The UreE protein probably delivers the nickel.</text>
</comment>
<dbReference type="AlphaFoldDB" id="A0A1U7JM64"/>
<dbReference type="RefSeq" id="WP_051269303.1">
    <property type="nucleotide sequence ID" value="NZ_LVVZ01000003.1"/>
</dbReference>
<proteinExistence type="inferred from homology"/>
<dbReference type="HAMAP" id="MF_01384">
    <property type="entry name" value="UreD"/>
    <property type="match status" value="1"/>
</dbReference>
<evidence type="ECO:0000256" key="3">
    <source>
        <dbReference type="HAMAP-Rule" id="MF_01384"/>
    </source>
</evidence>
<dbReference type="STRING" id="197461.A3843_01390"/>
<comment type="function">
    <text evidence="3">Required for maturation of urease via the functional incorporation of the urease nickel metallocenter.</text>
</comment>
<organism evidence="4 5">
    <name type="scientific">Pseudovibrio exalbescens</name>
    <dbReference type="NCBI Taxonomy" id="197461"/>
    <lineage>
        <taxon>Bacteria</taxon>
        <taxon>Pseudomonadati</taxon>
        <taxon>Pseudomonadota</taxon>
        <taxon>Alphaproteobacteria</taxon>
        <taxon>Hyphomicrobiales</taxon>
        <taxon>Stappiaceae</taxon>
        <taxon>Pseudovibrio</taxon>
    </lineage>
</organism>
<comment type="caution">
    <text evidence="4">The sequence shown here is derived from an EMBL/GenBank/DDBJ whole genome shotgun (WGS) entry which is preliminary data.</text>
</comment>
<protein>
    <recommendedName>
        <fullName evidence="3">Urease accessory protein UreD</fullName>
    </recommendedName>
</protein>
<dbReference type="Pfam" id="PF01774">
    <property type="entry name" value="UreD"/>
    <property type="match status" value="1"/>
</dbReference>
<dbReference type="GO" id="GO:0005737">
    <property type="term" value="C:cytoplasm"/>
    <property type="evidence" value="ECO:0007669"/>
    <property type="project" value="UniProtKB-SubCell"/>
</dbReference>
<keyword evidence="3" id="KW-0963">Cytoplasm</keyword>
<comment type="subcellular location">
    <subcellularLocation>
        <location evidence="3">Cytoplasm</location>
    </subcellularLocation>
</comment>
<keyword evidence="3" id="KW-0996">Nickel insertion</keyword>
<reference evidence="4 5" key="1">
    <citation type="submission" date="2016-03" db="EMBL/GenBank/DDBJ databases">
        <title>Genome sequence of Nesiotobacter sp. nov., a moderately halophilic alphaproteobacterium isolated from the Yellow Sea, China.</title>
        <authorList>
            <person name="Zhang G."/>
            <person name="Zhang R."/>
        </authorList>
    </citation>
    <scope>NUCLEOTIDE SEQUENCE [LARGE SCALE GENOMIC DNA]</scope>
    <source>
        <strain evidence="4 5">WB1-6</strain>
    </source>
</reference>
<dbReference type="PANTHER" id="PTHR33643">
    <property type="entry name" value="UREASE ACCESSORY PROTEIN D"/>
    <property type="match status" value="1"/>
</dbReference>
<accession>A0A1U7JM64</accession>
<evidence type="ECO:0000313" key="4">
    <source>
        <dbReference type="EMBL" id="OKL45807.1"/>
    </source>
</evidence>
<gene>
    <name evidence="3" type="primary">ureD</name>
    <name evidence="4" type="ORF">A3843_01390</name>
</gene>
<dbReference type="Proteomes" id="UP000185783">
    <property type="component" value="Unassembled WGS sequence"/>
</dbReference>
<evidence type="ECO:0000256" key="2">
    <source>
        <dbReference type="ARBA" id="ARBA00023186"/>
    </source>
</evidence>
<dbReference type="PANTHER" id="PTHR33643:SF1">
    <property type="entry name" value="UREASE ACCESSORY PROTEIN D"/>
    <property type="match status" value="1"/>
</dbReference>
<evidence type="ECO:0000256" key="1">
    <source>
        <dbReference type="ARBA" id="ARBA00007177"/>
    </source>
</evidence>
<dbReference type="InterPro" id="IPR002669">
    <property type="entry name" value="UreD"/>
</dbReference>
<sequence length="290" mass="31646">MTQPSLAPRVDETPAALQRTIGVGRVAFKPAPSDRPETRATRLETLYQEGAAKVRLPKVYSDMAEAVLINTSGGLTGGDVLDWSVEAGVNTRSVLTTQACEKIYRANEGTANVTSFLSLDKGAELHWLPQETILFDRSSLSRQLHVHMAQDARFLAVEAVILGRDAMGEQVTEAHFSDRWRIHRGGKLVHADDLLLSGKVSEIAAGSSTLASQRAFASVVYVGPEDQEVLETWCAKLRPKAPDMSFGVSAFNGKITARLTAIDGFALRQKLIPFLQGLRPDQPLPKLWSL</sequence>
<keyword evidence="5" id="KW-1185">Reference proteome</keyword>
<comment type="similarity">
    <text evidence="1 3">Belongs to the UreD family.</text>
</comment>
<dbReference type="EMBL" id="LVVZ01000003">
    <property type="protein sequence ID" value="OKL45807.1"/>
    <property type="molecule type" value="Genomic_DNA"/>
</dbReference>
<dbReference type="GO" id="GO:0016151">
    <property type="term" value="F:nickel cation binding"/>
    <property type="evidence" value="ECO:0007669"/>
    <property type="project" value="UniProtKB-UniRule"/>
</dbReference>
<name>A0A1U7JM64_9HYPH</name>